<dbReference type="PROSITE" id="PS50977">
    <property type="entry name" value="HTH_TETR_2"/>
    <property type="match status" value="1"/>
</dbReference>
<dbReference type="AlphaFoldDB" id="A0A921JRA2"/>
<reference evidence="6" key="1">
    <citation type="journal article" date="2021" name="PeerJ">
        <title>Extensive microbial diversity within the chicken gut microbiome revealed by metagenomics and culture.</title>
        <authorList>
            <person name="Gilroy R."/>
            <person name="Ravi A."/>
            <person name="Getino M."/>
            <person name="Pursley I."/>
            <person name="Horton D.L."/>
            <person name="Alikhan N.F."/>
            <person name="Baker D."/>
            <person name="Gharbi K."/>
            <person name="Hall N."/>
            <person name="Watson M."/>
            <person name="Adriaenssens E.M."/>
            <person name="Foster-Nyarko E."/>
            <person name="Jarju S."/>
            <person name="Secka A."/>
            <person name="Antonio M."/>
            <person name="Oren A."/>
            <person name="Chaudhuri R.R."/>
            <person name="La Ragione R."/>
            <person name="Hildebrand F."/>
            <person name="Pallen M.J."/>
        </authorList>
    </citation>
    <scope>NUCLEOTIDE SEQUENCE</scope>
    <source>
        <strain evidence="6">ChiGjej3B3-7470</strain>
    </source>
</reference>
<dbReference type="InterPro" id="IPR009057">
    <property type="entry name" value="Homeodomain-like_sf"/>
</dbReference>
<dbReference type="SUPFAM" id="SSF48498">
    <property type="entry name" value="Tetracyclin repressor-like, C-terminal domain"/>
    <property type="match status" value="1"/>
</dbReference>
<dbReference type="Proteomes" id="UP000712713">
    <property type="component" value="Unassembled WGS sequence"/>
</dbReference>
<dbReference type="PRINTS" id="PR00455">
    <property type="entry name" value="HTHTETR"/>
</dbReference>
<dbReference type="Gene3D" id="1.10.357.10">
    <property type="entry name" value="Tetracycline Repressor, domain 2"/>
    <property type="match status" value="1"/>
</dbReference>
<feature type="domain" description="HTH tetR-type" evidence="5">
    <location>
        <begin position="16"/>
        <end position="76"/>
    </location>
</feature>
<dbReference type="PANTHER" id="PTHR30055">
    <property type="entry name" value="HTH-TYPE TRANSCRIPTIONAL REGULATOR RUTR"/>
    <property type="match status" value="1"/>
</dbReference>
<dbReference type="SUPFAM" id="SSF46689">
    <property type="entry name" value="Homeodomain-like"/>
    <property type="match status" value="1"/>
</dbReference>
<keyword evidence="2 4" id="KW-0238">DNA-binding</keyword>
<dbReference type="InterPro" id="IPR050109">
    <property type="entry name" value="HTH-type_TetR-like_transc_reg"/>
</dbReference>
<proteinExistence type="predicted"/>
<keyword evidence="3" id="KW-0804">Transcription</keyword>
<evidence type="ECO:0000256" key="4">
    <source>
        <dbReference type="PROSITE-ProRule" id="PRU00335"/>
    </source>
</evidence>
<dbReference type="InterPro" id="IPR036271">
    <property type="entry name" value="Tet_transcr_reg_TetR-rel_C_sf"/>
</dbReference>
<accession>A0A921JRA2</accession>
<reference evidence="6" key="2">
    <citation type="submission" date="2021-09" db="EMBL/GenBank/DDBJ databases">
        <authorList>
            <person name="Gilroy R."/>
        </authorList>
    </citation>
    <scope>NUCLEOTIDE SEQUENCE</scope>
    <source>
        <strain evidence="6">ChiGjej3B3-7470</strain>
    </source>
</reference>
<gene>
    <name evidence="6" type="ORF">K8V15_08400</name>
</gene>
<protein>
    <submittedName>
        <fullName evidence="6">TetR/AcrR family transcriptional regulator</fullName>
    </submittedName>
</protein>
<evidence type="ECO:0000313" key="7">
    <source>
        <dbReference type="Proteomes" id="UP000712713"/>
    </source>
</evidence>
<dbReference type="GO" id="GO:0003700">
    <property type="term" value="F:DNA-binding transcription factor activity"/>
    <property type="evidence" value="ECO:0007669"/>
    <property type="project" value="TreeGrafter"/>
</dbReference>
<comment type="caution">
    <text evidence="6">The sequence shown here is derived from an EMBL/GenBank/DDBJ whole genome shotgun (WGS) entry which is preliminary data.</text>
</comment>
<evidence type="ECO:0000256" key="2">
    <source>
        <dbReference type="ARBA" id="ARBA00023125"/>
    </source>
</evidence>
<name>A0A921JRA2_9ACTN</name>
<sequence length="199" mass="21559">MSTAARHRHASSPRTTASRARLFNAAMDLVGDIGPDKVTVDEIAAAAGVAKGTVYYQFGSKTELIRGLIDHGYSVMREALLEPASAEDPMAAIEGMIRATLDFLDEYASFAKLWHSEMWLAESPWGEQLRRMRGEILDVISQSLTRLGTSSSGIRPAVFATTLFGAAYITGMDAQLGNDEIPTEDRVAALMATVRGYLS</sequence>
<evidence type="ECO:0000256" key="1">
    <source>
        <dbReference type="ARBA" id="ARBA00023015"/>
    </source>
</evidence>
<evidence type="ECO:0000313" key="6">
    <source>
        <dbReference type="EMBL" id="HJE51981.1"/>
    </source>
</evidence>
<dbReference type="InterPro" id="IPR001647">
    <property type="entry name" value="HTH_TetR"/>
</dbReference>
<evidence type="ECO:0000259" key="5">
    <source>
        <dbReference type="PROSITE" id="PS50977"/>
    </source>
</evidence>
<feature type="DNA-binding region" description="H-T-H motif" evidence="4">
    <location>
        <begin position="39"/>
        <end position="58"/>
    </location>
</feature>
<dbReference type="EMBL" id="DYZF01000210">
    <property type="protein sequence ID" value="HJE51981.1"/>
    <property type="molecule type" value="Genomic_DNA"/>
</dbReference>
<dbReference type="Pfam" id="PF00440">
    <property type="entry name" value="TetR_N"/>
    <property type="match status" value="1"/>
</dbReference>
<organism evidence="6 7">
    <name type="scientific">Tessaracoccus flavescens</name>
    <dbReference type="NCBI Taxonomy" id="399497"/>
    <lineage>
        <taxon>Bacteria</taxon>
        <taxon>Bacillati</taxon>
        <taxon>Actinomycetota</taxon>
        <taxon>Actinomycetes</taxon>
        <taxon>Propionibacteriales</taxon>
        <taxon>Propionibacteriaceae</taxon>
        <taxon>Tessaracoccus</taxon>
    </lineage>
</organism>
<dbReference type="GO" id="GO:0000976">
    <property type="term" value="F:transcription cis-regulatory region binding"/>
    <property type="evidence" value="ECO:0007669"/>
    <property type="project" value="TreeGrafter"/>
</dbReference>
<evidence type="ECO:0000256" key="3">
    <source>
        <dbReference type="ARBA" id="ARBA00023163"/>
    </source>
</evidence>
<dbReference type="PANTHER" id="PTHR30055:SF238">
    <property type="entry name" value="MYCOFACTOCIN BIOSYNTHESIS TRANSCRIPTIONAL REGULATOR MFTR-RELATED"/>
    <property type="match status" value="1"/>
</dbReference>
<keyword evidence="1" id="KW-0805">Transcription regulation</keyword>